<evidence type="ECO:0000256" key="1">
    <source>
        <dbReference type="SAM" id="MobiDB-lite"/>
    </source>
</evidence>
<keyword evidence="3" id="KW-1185">Reference proteome</keyword>
<evidence type="ECO:0000313" key="3">
    <source>
        <dbReference type="Proteomes" id="UP000321717"/>
    </source>
</evidence>
<comment type="caution">
    <text evidence="2">The sequence shown here is derived from an EMBL/GenBank/DDBJ whole genome shotgun (WGS) entry which is preliminary data.</text>
</comment>
<organism evidence="2 3">
    <name type="scientific">Ciceribacter naphthalenivorans</name>
    <dbReference type="NCBI Taxonomy" id="1118451"/>
    <lineage>
        <taxon>Bacteria</taxon>
        <taxon>Pseudomonadati</taxon>
        <taxon>Pseudomonadota</taxon>
        <taxon>Alphaproteobacteria</taxon>
        <taxon>Hyphomicrobiales</taxon>
        <taxon>Rhizobiaceae</taxon>
        <taxon>Ciceribacter</taxon>
    </lineage>
</organism>
<dbReference type="Proteomes" id="UP000321717">
    <property type="component" value="Unassembled WGS sequence"/>
</dbReference>
<protein>
    <submittedName>
        <fullName evidence="2">Uncharacterized protein</fullName>
    </submittedName>
</protein>
<feature type="region of interest" description="Disordered" evidence="1">
    <location>
        <begin position="20"/>
        <end position="49"/>
    </location>
</feature>
<feature type="compositionally biased region" description="Basic and acidic residues" evidence="1">
    <location>
        <begin position="39"/>
        <end position="49"/>
    </location>
</feature>
<proteinExistence type="predicted"/>
<reference evidence="2 3" key="1">
    <citation type="submission" date="2019-07" db="EMBL/GenBank/DDBJ databases">
        <title>Whole genome shotgun sequence of Rhizobium naphthalenivorans NBRC 107585.</title>
        <authorList>
            <person name="Hosoyama A."/>
            <person name="Uohara A."/>
            <person name="Ohji S."/>
            <person name="Ichikawa N."/>
        </authorList>
    </citation>
    <scope>NUCLEOTIDE SEQUENCE [LARGE SCALE GENOMIC DNA]</scope>
    <source>
        <strain evidence="2 3">NBRC 107585</strain>
    </source>
</reference>
<name>A0A512HPA7_9HYPH</name>
<evidence type="ECO:0000313" key="2">
    <source>
        <dbReference type="EMBL" id="GEO87295.1"/>
    </source>
</evidence>
<dbReference type="AlphaFoldDB" id="A0A512HPA7"/>
<accession>A0A512HPA7</accession>
<gene>
    <name evidence="2" type="ORF">RNA01_42270</name>
</gene>
<sequence length="83" mass="8805">MTETRGAGFVTGKRDLARTKIGGSWAESVSSSAPPTDGRTGDQDGDEVKKAGSRLAILGDFRIADAGKEETARFFRCEEGARP</sequence>
<dbReference type="EMBL" id="BJZP01000034">
    <property type="protein sequence ID" value="GEO87295.1"/>
    <property type="molecule type" value="Genomic_DNA"/>
</dbReference>